<comment type="caution">
    <text evidence="6">The sequence shown here is derived from an EMBL/GenBank/DDBJ whole genome shotgun (WGS) entry which is preliminary data.</text>
</comment>
<dbReference type="GO" id="GO:0005524">
    <property type="term" value="F:ATP binding"/>
    <property type="evidence" value="ECO:0007669"/>
    <property type="project" value="UniProtKB-KW"/>
</dbReference>
<dbReference type="EC" id="3.6.3.40" evidence="6"/>
<accession>A0A166B2K8</accession>
<keyword evidence="4 6" id="KW-0067">ATP-binding</keyword>
<dbReference type="InterPro" id="IPR050683">
    <property type="entry name" value="Bact_Polysacc_Export_ATP-bd"/>
</dbReference>
<dbReference type="InterPro" id="IPR017871">
    <property type="entry name" value="ABC_transporter-like_CS"/>
</dbReference>
<dbReference type="GO" id="GO:0016020">
    <property type="term" value="C:membrane"/>
    <property type="evidence" value="ECO:0007669"/>
    <property type="project" value="InterPro"/>
</dbReference>
<dbReference type="AlphaFoldDB" id="A0A166B2K8"/>
<dbReference type="InterPro" id="IPR027417">
    <property type="entry name" value="P-loop_NTPase"/>
</dbReference>
<dbReference type="SUPFAM" id="SSF52540">
    <property type="entry name" value="P-loop containing nucleoside triphosphate hydrolases"/>
    <property type="match status" value="1"/>
</dbReference>
<dbReference type="OrthoDB" id="40048at2157"/>
<protein>
    <submittedName>
        <fullName evidence="6">Teichoic acids export ATP-binding protein TagH</fullName>
        <ecNumber evidence="6">3.6.3.40</ecNumber>
    </submittedName>
</protein>
<keyword evidence="2" id="KW-0813">Transport</keyword>
<evidence type="ECO:0000313" key="7">
    <source>
        <dbReference type="Proteomes" id="UP000077428"/>
    </source>
</evidence>
<keyword evidence="3" id="KW-0547">Nucleotide-binding</keyword>
<dbReference type="SMART" id="SM00382">
    <property type="entry name" value="AAA"/>
    <property type="match status" value="1"/>
</dbReference>
<evidence type="ECO:0000256" key="3">
    <source>
        <dbReference type="ARBA" id="ARBA00022741"/>
    </source>
</evidence>
<reference evidence="7" key="1">
    <citation type="journal article" date="2016" name="Genome Announc.">
        <title>Draft Genome Sequences of Methanobrevibacter curvatus DSM11111, Methanobrevibacter cuticularis DSM11139, Methanobrevibacter filiformis DSM11501, and Methanobrevibacter oralis DSM7256.</title>
        <authorList>
            <person name="Poehlein A."/>
            <person name="Seedorf H."/>
        </authorList>
    </citation>
    <scope>NUCLEOTIDE SEQUENCE [LARGE SCALE GENOMIC DNA]</scope>
    <source>
        <strain evidence="7">DSM 7256 / JCM 30027 / ZR</strain>
    </source>
</reference>
<dbReference type="Gene3D" id="3.40.50.300">
    <property type="entry name" value="P-loop containing nucleotide triphosphate hydrolases"/>
    <property type="match status" value="1"/>
</dbReference>
<dbReference type="CDD" id="cd03220">
    <property type="entry name" value="ABC_KpsT_Wzt"/>
    <property type="match status" value="1"/>
</dbReference>
<dbReference type="InterPro" id="IPR003439">
    <property type="entry name" value="ABC_transporter-like_ATP-bd"/>
</dbReference>
<evidence type="ECO:0000259" key="5">
    <source>
        <dbReference type="PROSITE" id="PS50893"/>
    </source>
</evidence>
<name>A0A166B2K8_METOA</name>
<dbReference type="Proteomes" id="UP000077428">
    <property type="component" value="Unassembled WGS sequence"/>
</dbReference>
<dbReference type="PANTHER" id="PTHR46743">
    <property type="entry name" value="TEICHOIC ACIDS EXPORT ATP-BINDING PROTEIN TAGH"/>
    <property type="match status" value="1"/>
</dbReference>
<dbReference type="GO" id="GO:0140359">
    <property type="term" value="F:ABC-type transporter activity"/>
    <property type="evidence" value="ECO:0007669"/>
    <property type="project" value="InterPro"/>
</dbReference>
<evidence type="ECO:0000256" key="1">
    <source>
        <dbReference type="ARBA" id="ARBA00005417"/>
    </source>
</evidence>
<evidence type="ECO:0000256" key="4">
    <source>
        <dbReference type="ARBA" id="ARBA00022840"/>
    </source>
</evidence>
<dbReference type="RefSeq" id="WP_082853388.1">
    <property type="nucleotide sequence ID" value="NZ_CAJVUI010000001.1"/>
</dbReference>
<dbReference type="InterPro" id="IPR015860">
    <property type="entry name" value="ABC_transpr_TagH-like"/>
</dbReference>
<dbReference type="EMBL" id="LWMU01000063">
    <property type="protein sequence ID" value="KZX12789.1"/>
    <property type="molecule type" value="Genomic_DNA"/>
</dbReference>
<organism evidence="6 7">
    <name type="scientific">Methanobrevibacter oralis</name>
    <dbReference type="NCBI Taxonomy" id="66851"/>
    <lineage>
        <taxon>Archaea</taxon>
        <taxon>Methanobacteriati</taxon>
        <taxon>Methanobacteriota</taxon>
        <taxon>Methanomada group</taxon>
        <taxon>Methanobacteria</taxon>
        <taxon>Methanobacteriales</taxon>
        <taxon>Methanobacteriaceae</taxon>
        <taxon>Methanobrevibacter</taxon>
    </lineage>
</organism>
<dbReference type="PROSITE" id="PS50893">
    <property type="entry name" value="ABC_TRANSPORTER_2"/>
    <property type="match status" value="1"/>
</dbReference>
<dbReference type="PATRIC" id="fig|66851.6.peg.1154"/>
<evidence type="ECO:0000256" key="2">
    <source>
        <dbReference type="ARBA" id="ARBA00022448"/>
    </source>
</evidence>
<sequence>MSLISKIKSGSKTEKITKKIKDDNIAVKVDHLVMEFKITNDKIDTLKEYVIRTLKRNKKEKKMIRVLDDISFTVYRGDKLGILGFNGAGKSTLLKILAGIYEPSSGSIQINGKIAPLLELSAGFDKNYSGANNIYLNGAFLSMDKKYLEEKYDEIVEFSELGEFINYPVKNYSSGMRAKLGFSIATLIEPDILIVDEILSVGDIKFRKKSSEKINSLMKQGVTVLLVSHSINQIKKICDKCIWLEDGKIVMQGDAQEVCDAYVKSAKSKKKKK</sequence>
<dbReference type="PANTHER" id="PTHR46743:SF2">
    <property type="entry name" value="TEICHOIC ACIDS EXPORT ATP-BINDING PROTEIN TAGH"/>
    <property type="match status" value="1"/>
</dbReference>
<feature type="domain" description="ABC transporter" evidence="5">
    <location>
        <begin position="51"/>
        <end position="271"/>
    </location>
</feature>
<proteinExistence type="inferred from homology"/>
<keyword evidence="6" id="KW-0378">Hydrolase</keyword>
<dbReference type="STRING" id="66851.MBORA_10520"/>
<dbReference type="InterPro" id="IPR003593">
    <property type="entry name" value="AAA+_ATPase"/>
</dbReference>
<gene>
    <name evidence="6" type="primary">tagH_1</name>
    <name evidence="6" type="ORF">MBORA_10520</name>
</gene>
<evidence type="ECO:0000313" key="6">
    <source>
        <dbReference type="EMBL" id="KZX12789.1"/>
    </source>
</evidence>
<dbReference type="GO" id="GO:0016887">
    <property type="term" value="F:ATP hydrolysis activity"/>
    <property type="evidence" value="ECO:0007669"/>
    <property type="project" value="InterPro"/>
</dbReference>
<dbReference type="Pfam" id="PF00005">
    <property type="entry name" value="ABC_tran"/>
    <property type="match status" value="1"/>
</dbReference>
<keyword evidence="7" id="KW-1185">Reference proteome</keyword>
<dbReference type="PROSITE" id="PS00211">
    <property type="entry name" value="ABC_TRANSPORTER_1"/>
    <property type="match status" value="1"/>
</dbReference>
<comment type="similarity">
    <text evidence="1">Belongs to the ABC transporter superfamily.</text>
</comment>